<reference evidence="3" key="1">
    <citation type="submission" date="2020-05" db="UniProtKB">
        <authorList>
            <consortium name="EnsemblMetazoa"/>
        </authorList>
    </citation>
    <scope>IDENTIFICATION</scope>
    <source>
        <strain evidence="3">FUMOZ</strain>
    </source>
</reference>
<evidence type="ECO:0000256" key="2">
    <source>
        <dbReference type="SAM" id="MobiDB-lite"/>
    </source>
</evidence>
<accession>A0A182R8J0</accession>
<dbReference type="STRING" id="62324.A0A182R8J0"/>
<feature type="compositionally biased region" description="Polar residues" evidence="2">
    <location>
        <begin position="23"/>
        <end position="39"/>
    </location>
</feature>
<feature type="compositionally biased region" description="Basic residues" evidence="2">
    <location>
        <begin position="1"/>
        <end position="10"/>
    </location>
</feature>
<dbReference type="AlphaFoldDB" id="A0A182R8J0"/>
<name>A0A182R8J0_ANOFN</name>
<protein>
    <submittedName>
        <fullName evidence="3">Uncharacterized protein</fullName>
    </submittedName>
</protein>
<dbReference type="PANTHER" id="PTHR13602:SF2">
    <property type="entry name" value="UPF0488 PROTEIN C8ORF33"/>
    <property type="match status" value="1"/>
</dbReference>
<dbReference type="PANTHER" id="PTHR13602">
    <property type="entry name" value="UPF0488 PROTEIN C8ORF33"/>
    <property type="match status" value="1"/>
</dbReference>
<proteinExistence type="inferred from homology"/>
<evidence type="ECO:0000256" key="1">
    <source>
        <dbReference type="ARBA" id="ARBA00005707"/>
    </source>
</evidence>
<feature type="region of interest" description="Disordered" evidence="2">
    <location>
        <begin position="157"/>
        <end position="185"/>
    </location>
</feature>
<sequence length="204" mass="23105">MPPPKLKLHKNTGNLKSIPRPSPSATKASSDGNAPNASQSEEDRQFELELYWCIQQLESSLSLPNMRENSKKMEETTKLIKTLKSGSQPIIRKRQIMRTTYGDYRSKMASEEQAMAVNPDNIRFEKPKEKHPKYHFVKKSAFLVGCNNFQFNFPIKGSESENPKASEISSSTKKQGGAQLIPTNGNQIVPSHNLFRFNFDIESE</sequence>
<dbReference type="VEuPathDB" id="VectorBase:AFUN2_003158"/>
<feature type="region of interest" description="Disordered" evidence="2">
    <location>
        <begin position="1"/>
        <end position="42"/>
    </location>
</feature>
<dbReference type="Pfam" id="PF15393">
    <property type="entry name" value="DUF4615"/>
    <property type="match status" value="1"/>
</dbReference>
<dbReference type="InterPro" id="IPR029274">
    <property type="entry name" value="DUF4615"/>
</dbReference>
<dbReference type="VEuPathDB" id="VectorBase:AFUN002499"/>
<comment type="similarity">
    <text evidence="1">Belongs to the UPF0488 family.</text>
</comment>
<evidence type="ECO:0000313" key="3">
    <source>
        <dbReference type="EnsemblMetazoa" id="AFUN002499-PA"/>
    </source>
</evidence>
<dbReference type="EnsemblMetazoa" id="AFUN002499-RA">
    <property type="protein sequence ID" value="AFUN002499-PA"/>
    <property type="gene ID" value="AFUN002499"/>
</dbReference>
<organism evidence="3">
    <name type="scientific">Anopheles funestus</name>
    <name type="common">African malaria mosquito</name>
    <dbReference type="NCBI Taxonomy" id="62324"/>
    <lineage>
        <taxon>Eukaryota</taxon>
        <taxon>Metazoa</taxon>
        <taxon>Ecdysozoa</taxon>
        <taxon>Arthropoda</taxon>
        <taxon>Hexapoda</taxon>
        <taxon>Insecta</taxon>
        <taxon>Pterygota</taxon>
        <taxon>Neoptera</taxon>
        <taxon>Endopterygota</taxon>
        <taxon>Diptera</taxon>
        <taxon>Nematocera</taxon>
        <taxon>Culicoidea</taxon>
        <taxon>Culicidae</taxon>
        <taxon>Anophelinae</taxon>
        <taxon>Anopheles</taxon>
    </lineage>
</organism>